<proteinExistence type="predicted"/>
<keyword evidence="3" id="KW-1185">Reference proteome</keyword>
<feature type="domain" description="ApeI dehydratase-like" evidence="1">
    <location>
        <begin position="20"/>
        <end position="95"/>
    </location>
</feature>
<dbReference type="SUPFAM" id="SSF54637">
    <property type="entry name" value="Thioesterase/thiol ester dehydrase-isomerase"/>
    <property type="match status" value="1"/>
</dbReference>
<sequence>MSPRPTPVRTAVTLEHATAAAVSGTVELAADDPMFTGHYPGFPVLPGAYLVELVDQTVRAGTQGELTLTELGRCRFRSPARPGDRLAIGCGLDDSGDLLRVRAEVEVRGEDRVVADLRMSYARTES</sequence>
<dbReference type="GO" id="GO:0016829">
    <property type="term" value="F:lyase activity"/>
    <property type="evidence" value="ECO:0007669"/>
    <property type="project" value="UniProtKB-KW"/>
</dbReference>
<dbReference type="EC" id="4.2.1.-" evidence="2"/>
<protein>
    <submittedName>
        <fullName evidence="2">3-hydroxyacyl-ACP dehydratase FabZ family protein</fullName>
        <ecNumber evidence="2">4.2.1.-</ecNumber>
    </submittedName>
</protein>
<organism evidence="2 3">
    <name type="scientific">Amycolatopsis albidoflavus</name>
    <dbReference type="NCBI Taxonomy" id="102226"/>
    <lineage>
        <taxon>Bacteria</taxon>
        <taxon>Bacillati</taxon>
        <taxon>Actinomycetota</taxon>
        <taxon>Actinomycetes</taxon>
        <taxon>Pseudonocardiales</taxon>
        <taxon>Pseudonocardiaceae</taxon>
        <taxon>Amycolatopsis</taxon>
    </lineage>
</organism>
<dbReference type="InterPro" id="IPR029069">
    <property type="entry name" value="HotDog_dom_sf"/>
</dbReference>
<evidence type="ECO:0000259" key="1">
    <source>
        <dbReference type="Pfam" id="PF22818"/>
    </source>
</evidence>
<reference evidence="3" key="1">
    <citation type="journal article" date="2019" name="Int. J. Syst. Evol. Microbiol.">
        <title>The Global Catalogue of Microorganisms (GCM) 10K type strain sequencing project: providing services to taxonomists for standard genome sequencing and annotation.</title>
        <authorList>
            <consortium name="The Broad Institute Genomics Platform"/>
            <consortium name="The Broad Institute Genome Sequencing Center for Infectious Disease"/>
            <person name="Wu L."/>
            <person name="Ma J."/>
        </authorList>
    </citation>
    <scope>NUCLEOTIDE SEQUENCE [LARGE SCALE GENOMIC DNA]</scope>
    <source>
        <strain evidence="3">CGMCC 4.7638</strain>
    </source>
</reference>
<dbReference type="EMBL" id="JBHUKQ010000015">
    <property type="protein sequence ID" value="MFD2485147.1"/>
    <property type="molecule type" value="Genomic_DNA"/>
</dbReference>
<name>A0ABW5I8R3_9PSEU</name>
<keyword evidence="2" id="KW-0456">Lyase</keyword>
<dbReference type="InterPro" id="IPR054545">
    <property type="entry name" value="ApeI-like"/>
</dbReference>
<evidence type="ECO:0000313" key="3">
    <source>
        <dbReference type="Proteomes" id="UP001597542"/>
    </source>
</evidence>
<dbReference type="Gene3D" id="3.10.129.10">
    <property type="entry name" value="Hotdog Thioesterase"/>
    <property type="match status" value="1"/>
</dbReference>
<accession>A0ABW5I8R3</accession>
<evidence type="ECO:0000313" key="2">
    <source>
        <dbReference type="EMBL" id="MFD2485147.1"/>
    </source>
</evidence>
<dbReference type="RefSeq" id="WP_344277153.1">
    <property type="nucleotide sequence ID" value="NZ_BAAAHV010000012.1"/>
</dbReference>
<comment type="caution">
    <text evidence="2">The sequence shown here is derived from an EMBL/GenBank/DDBJ whole genome shotgun (WGS) entry which is preliminary data.</text>
</comment>
<gene>
    <name evidence="2" type="ORF">ACFSUT_33065</name>
</gene>
<dbReference type="Pfam" id="PF22818">
    <property type="entry name" value="ApeI-like"/>
    <property type="match status" value="1"/>
</dbReference>
<dbReference type="Proteomes" id="UP001597542">
    <property type="component" value="Unassembled WGS sequence"/>
</dbReference>